<dbReference type="NCBIfam" id="TIGR00229">
    <property type="entry name" value="sensory_box"/>
    <property type="match status" value="1"/>
</dbReference>
<dbReference type="InterPro" id="IPR001633">
    <property type="entry name" value="EAL_dom"/>
</dbReference>
<accession>A0AA91Z7Q9</accession>
<dbReference type="InterPro" id="IPR001610">
    <property type="entry name" value="PAC"/>
</dbReference>
<dbReference type="InterPro" id="IPR029016">
    <property type="entry name" value="GAF-like_dom_sf"/>
</dbReference>
<proteinExistence type="predicted"/>
<name>A0AA91Z7Q9_9GAMM</name>
<dbReference type="CDD" id="cd01949">
    <property type="entry name" value="GGDEF"/>
    <property type="match status" value="1"/>
</dbReference>
<dbReference type="Pfam" id="PF00990">
    <property type="entry name" value="GGDEF"/>
    <property type="match status" value="1"/>
</dbReference>
<dbReference type="PROSITE" id="PS50113">
    <property type="entry name" value="PAC"/>
    <property type="match status" value="1"/>
</dbReference>
<dbReference type="Gene3D" id="3.30.70.270">
    <property type="match status" value="1"/>
</dbReference>
<dbReference type="InterPro" id="IPR052155">
    <property type="entry name" value="Biofilm_reg_signaling"/>
</dbReference>
<evidence type="ECO:0000259" key="3">
    <source>
        <dbReference type="PROSITE" id="PS50883"/>
    </source>
</evidence>
<dbReference type="SMART" id="SM00065">
    <property type="entry name" value="GAF"/>
    <property type="match status" value="1"/>
</dbReference>
<gene>
    <name evidence="5" type="ORF">CO192_03185</name>
    <name evidence="6" type="ORF">EAO82_18060</name>
</gene>
<evidence type="ECO:0000313" key="5">
    <source>
        <dbReference type="EMBL" id="PCD00816.1"/>
    </source>
</evidence>
<dbReference type="Gene3D" id="3.30.450.20">
    <property type="entry name" value="PAS domain"/>
    <property type="match status" value="1"/>
</dbReference>
<dbReference type="InterPro" id="IPR013655">
    <property type="entry name" value="PAS_fold_3"/>
</dbReference>
<dbReference type="Gene3D" id="3.30.450.40">
    <property type="match status" value="1"/>
</dbReference>
<dbReference type="InterPro" id="IPR000160">
    <property type="entry name" value="GGDEF_dom"/>
</dbReference>
<protein>
    <submittedName>
        <fullName evidence="5">Diguanylate cyclase</fullName>
    </submittedName>
    <submittedName>
        <fullName evidence="6">EAL domain-containing protein</fullName>
    </submittedName>
</protein>
<feature type="domain" description="PAC" evidence="2">
    <location>
        <begin position="246"/>
        <end position="298"/>
    </location>
</feature>
<dbReference type="InterPro" id="IPR035919">
    <property type="entry name" value="EAL_sf"/>
</dbReference>
<dbReference type="SUPFAM" id="SSF55781">
    <property type="entry name" value="GAF domain-like"/>
    <property type="match status" value="2"/>
</dbReference>
<dbReference type="PROSITE" id="PS50887">
    <property type="entry name" value="GGDEF"/>
    <property type="match status" value="1"/>
</dbReference>
<evidence type="ECO:0000313" key="6">
    <source>
        <dbReference type="EMBL" id="QFY58106.1"/>
    </source>
</evidence>
<dbReference type="SUPFAM" id="SSF141868">
    <property type="entry name" value="EAL domain-like"/>
    <property type="match status" value="1"/>
</dbReference>
<dbReference type="PROSITE" id="PS50883">
    <property type="entry name" value="EAL"/>
    <property type="match status" value="1"/>
</dbReference>
<reference evidence="5 7" key="1">
    <citation type="submission" date="2017-09" db="EMBL/GenBank/DDBJ databases">
        <title>Bacterial and phytoplankton interrelationship in Kongsfjorden, an Arctic fjord.</title>
        <authorList>
            <person name="Sinha R."/>
            <person name="Krishnan K."/>
        </authorList>
    </citation>
    <scope>NUCLEOTIDE SEQUENCE [LARGE SCALE GENOMIC DNA]</scope>
    <source>
        <strain evidence="5 7">58</strain>
    </source>
</reference>
<evidence type="ECO:0000313" key="7">
    <source>
        <dbReference type="Proteomes" id="UP000243750"/>
    </source>
</evidence>
<dbReference type="Pfam" id="PF08447">
    <property type="entry name" value="PAS_3"/>
    <property type="match status" value="1"/>
</dbReference>
<feature type="domain" description="GGDEF" evidence="4">
    <location>
        <begin position="495"/>
        <end position="626"/>
    </location>
</feature>
<feature type="domain" description="PAS" evidence="1">
    <location>
        <begin position="168"/>
        <end position="243"/>
    </location>
</feature>
<dbReference type="Pfam" id="PF00563">
    <property type="entry name" value="EAL"/>
    <property type="match status" value="1"/>
</dbReference>
<dbReference type="AlphaFoldDB" id="A0AA91Z7Q9"/>
<dbReference type="InterPro" id="IPR029787">
    <property type="entry name" value="Nucleotide_cyclase"/>
</dbReference>
<dbReference type="SMART" id="SM00052">
    <property type="entry name" value="EAL"/>
    <property type="match status" value="1"/>
</dbReference>
<dbReference type="PANTHER" id="PTHR44757">
    <property type="entry name" value="DIGUANYLATE CYCLASE DGCP"/>
    <property type="match status" value="1"/>
</dbReference>
<organism evidence="5 7">
    <name type="scientific">Halopseudomonas pelagia</name>
    <dbReference type="NCBI Taxonomy" id="553151"/>
    <lineage>
        <taxon>Bacteria</taxon>
        <taxon>Pseudomonadati</taxon>
        <taxon>Pseudomonadota</taxon>
        <taxon>Gammaproteobacteria</taxon>
        <taxon>Pseudomonadales</taxon>
        <taxon>Pseudomonadaceae</taxon>
        <taxon>Halopseudomonas</taxon>
    </lineage>
</organism>
<dbReference type="InterPro" id="IPR043128">
    <property type="entry name" value="Rev_trsase/Diguanyl_cyclase"/>
</dbReference>
<dbReference type="InterPro" id="IPR035965">
    <property type="entry name" value="PAS-like_dom_sf"/>
</dbReference>
<dbReference type="EMBL" id="CP033116">
    <property type="protein sequence ID" value="QFY58106.1"/>
    <property type="molecule type" value="Genomic_DNA"/>
</dbReference>
<dbReference type="RefSeq" id="WP_096345160.1">
    <property type="nucleotide sequence ID" value="NZ_CP033116.1"/>
</dbReference>
<keyword evidence="8" id="KW-1185">Reference proteome</keyword>
<sequence>MPSDNKAESAFHQLAESLAHSGGVDFYGRFVQRLAAILEVDHVVLARIVSSDEVQTLAVWSAGALADNISYPLAGTPCETVIGQQTCIYPSDLQTLFPQDALLNELGAQSYLGLPLQDATGASQGLLAVMKNTPMQFARFEEEVLRIAALQVGAEIGRLQAELAAKESERRLQTLLNHLPGMAYRCLNDAAWTMLIVSDGVTALTGYRADQLRNNSSQTFIDLIHSDDRQRVFDGIQAAVESKASFSLIYRLLPLGGGMRWVQENGQVVFDDKDEVLYLEGFITDITEQYEAQRVQDAVIQIASTVTSRLGDDYFNQLLSSLTKILGADAGFIAQLDTLSTEHDLLQEPTVQMIRTVSLISQGQPLVDVSFDPAGTFCEIIIDEQECTVNQDASVMIPGLTQEAGSWIGRRLDNALGEPIGVIMVMYYGGLPASTFGTSVLRILSTGAAAELERRRDHQRMHQLAYIDSTTGLPNRANFMENLTRLRRDAERDQHTLVLLLLDIRRFKEINDTHGHSIGDQLLSAVAGRLRRAANPQEVMARLSGDEFAVLIPGMQTSELGTLIQKLRELINKPVKVDHRSFSLEVSVGSAIYPQDAVTPGELFQAASIALYHAKQKEEAISLYDPAMTQALMRDQQMAERLTKALDRGELLLYYQPQVDLPSGRLIGAEALCRWHDDEWGWVSPAEFIPLAERRGLIRRLGTWVLSEVARQLLAWRQIGFTLPGRLSINISAQQFADPDLASHITSLLATVPPSAIGLELTESDFMRDPEQAIGITQTLHNSGFSLSIDDFGTGYSSLSYLRRFSADTLKIDISFVRDILTSHHDQVIVQTIIAMAVALGMGTIAEGVETQGQAELLASMGCHQAQGYLHGRPLPASAFTEAWGEHMRKSPGIGH</sequence>
<dbReference type="SUPFAM" id="SSF55073">
    <property type="entry name" value="Nucleotide cyclase"/>
    <property type="match status" value="1"/>
</dbReference>
<dbReference type="CDD" id="cd01948">
    <property type="entry name" value="EAL"/>
    <property type="match status" value="1"/>
</dbReference>
<dbReference type="PROSITE" id="PS50112">
    <property type="entry name" value="PAS"/>
    <property type="match status" value="1"/>
</dbReference>
<dbReference type="EMBL" id="NWMT01000056">
    <property type="protein sequence ID" value="PCD00816.1"/>
    <property type="molecule type" value="Genomic_DNA"/>
</dbReference>
<dbReference type="Gene3D" id="3.20.20.450">
    <property type="entry name" value="EAL domain"/>
    <property type="match status" value="1"/>
</dbReference>
<evidence type="ECO:0000259" key="1">
    <source>
        <dbReference type="PROSITE" id="PS50112"/>
    </source>
</evidence>
<dbReference type="Proteomes" id="UP000344571">
    <property type="component" value="Chromosome"/>
</dbReference>
<dbReference type="NCBIfam" id="TIGR00254">
    <property type="entry name" value="GGDEF"/>
    <property type="match status" value="1"/>
</dbReference>
<dbReference type="SMART" id="SM00267">
    <property type="entry name" value="GGDEF"/>
    <property type="match status" value="1"/>
</dbReference>
<dbReference type="InterPro" id="IPR003018">
    <property type="entry name" value="GAF"/>
</dbReference>
<dbReference type="SMART" id="SM00091">
    <property type="entry name" value="PAS"/>
    <property type="match status" value="1"/>
</dbReference>
<evidence type="ECO:0000313" key="8">
    <source>
        <dbReference type="Proteomes" id="UP000344571"/>
    </source>
</evidence>
<evidence type="ECO:0000259" key="2">
    <source>
        <dbReference type="PROSITE" id="PS50113"/>
    </source>
</evidence>
<dbReference type="InterPro" id="IPR000700">
    <property type="entry name" value="PAS-assoc_C"/>
</dbReference>
<reference evidence="6 8" key="2">
    <citation type="submission" date="2018-10" db="EMBL/GenBank/DDBJ databases">
        <title>Complete genome sequence of Pseudomonas pelagia strain Kongs-67.</title>
        <authorList>
            <person name="Sinha R.K."/>
            <person name="Krishnan K."/>
        </authorList>
    </citation>
    <scope>NUCLEOTIDE SEQUENCE [LARGE SCALE GENOMIC DNA]</scope>
    <source>
        <strain evidence="6 8">Kongs-67</strain>
    </source>
</reference>
<dbReference type="SMART" id="SM00086">
    <property type="entry name" value="PAC"/>
    <property type="match status" value="1"/>
</dbReference>
<feature type="domain" description="EAL" evidence="3">
    <location>
        <begin position="635"/>
        <end position="888"/>
    </location>
</feature>
<evidence type="ECO:0000259" key="4">
    <source>
        <dbReference type="PROSITE" id="PS50887"/>
    </source>
</evidence>
<dbReference type="PANTHER" id="PTHR44757:SF2">
    <property type="entry name" value="BIOFILM ARCHITECTURE MAINTENANCE PROTEIN MBAA"/>
    <property type="match status" value="1"/>
</dbReference>
<dbReference type="InterPro" id="IPR000014">
    <property type="entry name" value="PAS"/>
</dbReference>
<dbReference type="Pfam" id="PF01590">
    <property type="entry name" value="GAF"/>
    <property type="match status" value="1"/>
</dbReference>
<dbReference type="Proteomes" id="UP000243750">
    <property type="component" value="Unassembled WGS sequence"/>
</dbReference>
<dbReference type="CDD" id="cd00130">
    <property type="entry name" value="PAS"/>
    <property type="match status" value="1"/>
</dbReference>
<dbReference type="SUPFAM" id="SSF55785">
    <property type="entry name" value="PYP-like sensor domain (PAS domain)"/>
    <property type="match status" value="1"/>
</dbReference>